<feature type="compositionally biased region" description="Basic and acidic residues" evidence="2">
    <location>
        <begin position="264"/>
        <end position="280"/>
    </location>
</feature>
<feature type="compositionally biased region" description="Acidic residues" evidence="2">
    <location>
        <begin position="632"/>
        <end position="643"/>
    </location>
</feature>
<dbReference type="WBParaSite" id="maker-PairedContig_1909-snap-gene-2.6-mRNA-1">
    <property type="protein sequence ID" value="maker-PairedContig_1909-snap-gene-2.6-mRNA-1"/>
    <property type="gene ID" value="maker-PairedContig_1909-snap-gene-2.6"/>
</dbReference>
<evidence type="ECO:0000256" key="1">
    <source>
        <dbReference type="SAM" id="Coils"/>
    </source>
</evidence>
<evidence type="ECO:0000256" key="2">
    <source>
        <dbReference type="SAM" id="MobiDB-lite"/>
    </source>
</evidence>
<feature type="region of interest" description="Disordered" evidence="2">
    <location>
        <begin position="333"/>
        <end position="732"/>
    </location>
</feature>
<organism evidence="3">
    <name type="scientific">Wuchereria bancrofti</name>
    <dbReference type="NCBI Taxonomy" id="6293"/>
    <lineage>
        <taxon>Eukaryota</taxon>
        <taxon>Metazoa</taxon>
        <taxon>Ecdysozoa</taxon>
        <taxon>Nematoda</taxon>
        <taxon>Chromadorea</taxon>
        <taxon>Rhabditida</taxon>
        <taxon>Spirurina</taxon>
        <taxon>Spiruromorpha</taxon>
        <taxon>Filarioidea</taxon>
        <taxon>Onchocercidae</taxon>
        <taxon>Wuchereria</taxon>
    </lineage>
</organism>
<feature type="compositionally biased region" description="Basic residues" evidence="2">
    <location>
        <begin position="680"/>
        <end position="692"/>
    </location>
</feature>
<feature type="compositionally biased region" description="Basic and acidic residues" evidence="2">
    <location>
        <begin position="588"/>
        <end position="599"/>
    </location>
</feature>
<dbReference type="STRING" id="6293.A0A1I8EH22"/>
<feature type="compositionally biased region" description="Basic and acidic residues" evidence="2">
    <location>
        <begin position="644"/>
        <end position="669"/>
    </location>
</feature>
<accession>A0A1I8EH22</accession>
<keyword evidence="1" id="KW-0175">Coiled coil</keyword>
<sequence>MAEVEDGRAVQVNGTGIDDMKTKVMNDNDALYDEQLHTDNSQVVTIIGSTGSETLLDETKIDQSNEVKAMEEGPTSEEQQESNELNNMEVMEQAVEKVEAKYDLDHNEINEAGVKEEKPIHLAGDEAVEEQVIEDRTEDQVPDITGTDNADVMATSMDSIDELPTSEEQAVETSALAEQEAKPLVKSETDNVEIAPITETEAPIEEERIAIGSEVEMPQEVHEAETMLEEKVVPADEATDVNVEAPQNDDKAKELLTEQNPDAPEAKPEELEVEGLKEAEPEVEQAQNELKHTESLEVTEVIQEVVTEQSLATNESEAIMDELSEAAEEIKKDLNNGRNEPSNVELSSEQQQPMEWNNEAEENNFVSTLPLEEKSETIHSSRTSSLKFEETSDGPMATPLMTKQEFTFDEDKPVSKTSITDDKVLLRKKSTMEEKNSSRKTSAMEEEVSSRKVSAVEEKALSRKTSAAEDEKPQSRKTSEVKEKKIPSRKSSIIQEAKTPSRKTSEIEEKISSRKTSAVEEEKIASRKSSVAQERVLTRKISPQMDEKAPSRKTSKMKSVEENSETTEFSPELAAGPQSERAGKAKIAKTESNEAKIEPELEPIAEPKSATEEAAEDETIAESPTGKMNDEAPFEDATAEDIENEAKKVPEEEKYAKKEQHAAVNERESSPPARQIISSPRRRSPSPVRKHQERSPSPVRRDTNRESTYKSYDQDTHRQRGPPPRMPSYLSFSSYTPVEKKAYSPVSPWVQNAAQKYRNDYTAASTYKPKSIYTSIFDDTVNSGPFSSDLYSVNRLLERSRSRSRELRNALRSKRSTSNYYRYTSNYATPPLRTRDYSTPPLSSIYRSSLRSGSFISFMEYSGQKQYELARSSSRFSNFDGLSRASSRSNVDMFYDTERLSRVDSYVRDLNRNTEYRFPSTYVKYRSPSRPYLPQQYTPINIYRTYNSPLSQRHSILYTNPYIYNPISVSQSLYESRIADLQRSLSRERLARERMKAKYKTLSHKLDQACRQMDLLRTNSYSSIRGGTGTYSIYTHNYLLIQQQIHRAVVHSAASILVLRVTGRWVHKSKRN</sequence>
<protein>
    <submittedName>
        <fullName evidence="3">Uncharacterized protein</fullName>
    </submittedName>
</protein>
<feature type="coiled-coil region" evidence="1">
    <location>
        <begin position="978"/>
        <end position="1012"/>
    </location>
</feature>
<feature type="compositionally biased region" description="Basic and acidic residues" evidence="2">
    <location>
        <begin position="699"/>
        <end position="718"/>
    </location>
</feature>
<feature type="compositionally biased region" description="Low complexity" evidence="2">
    <location>
        <begin position="670"/>
        <end position="679"/>
    </location>
</feature>
<reference evidence="3" key="1">
    <citation type="submission" date="2016-11" db="UniProtKB">
        <authorList>
            <consortium name="WormBaseParasite"/>
        </authorList>
    </citation>
    <scope>IDENTIFICATION</scope>
    <source>
        <strain evidence="3">pt0022</strain>
    </source>
</reference>
<feature type="compositionally biased region" description="Basic and acidic residues" evidence="2">
    <location>
        <begin position="448"/>
        <end position="486"/>
    </location>
</feature>
<evidence type="ECO:0000313" key="3">
    <source>
        <dbReference type="WBParaSite" id="maker-PairedContig_1909-snap-gene-2.6-mRNA-1"/>
    </source>
</evidence>
<dbReference type="AlphaFoldDB" id="A0A1I8EH22"/>
<proteinExistence type="predicted"/>
<feature type="region of interest" description="Disordered" evidence="2">
    <location>
        <begin position="233"/>
        <end position="292"/>
    </location>
</feature>
<feature type="compositionally biased region" description="Basic and acidic residues" evidence="2">
    <location>
        <begin position="409"/>
        <end position="437"/>
    </location>
</feature>
<feature type="compositionally biased region" description="Polar residues" evidence="2">
    <location>
        <begin position="336"/>
        <end position="355"/>
    </location>
</feature>
<feature type="compositionally biased region" description="Basic and acidic residues" evidence="2">
    <location>
        <begin position="503"/>
        <end position="525"/>
    </location>
</feature>
<name>A0A1I8EH22_WUCBA</name>